<keyword evidence="2" id="KW-1185">Reference proteome</keyword>
<protein>
    <submittedName>
        <fullName evidence="1">Uncharacterized protein</fullName>
    </submittedName>
</protein>
<organism evidence="1 2">
    <name type="scientific">Trichonephila clavata</name>
    <name type="common">Joro spider</name>
    <name type="synonym">Nephila clavata</name>
    <dbReference type="NCBI Taxonomy" id="2740835"/>
    <lineage>
        <taxon>Eukaryota</taxon>
        <taxon>Metazoa</taxon>
        <taxon>Ecdysozoa</taxon>
        <taxon>Arthropoda</taxon>
        <taxon>Chelicerata</taxon>
        <taxon>Arachnida</taxon>
        <taxon>Araneae</taxon>
        <taxon>Araneomorphae</taxon>
        <taxon>Entelegynae</taxon>
        <taxon>Araneoidea</taxon>
        <taxon>Nephilidae</taxon>
        <taxon>Trichonephila</taxon>
    </lineage>
</organism>
<accession>A0A8X6KJK8</accession>
<evidence type="ECO:0000313" key="2">
    <source>
        <dbReference type="Proteomes" id="UP000887116"/>
    </source>
</evidence>
<sequence length="92" mass="10232">MGIKRKRTSEAYDGLQNINSLPDLLCTNSTEFLVLSKLLSVAIESFSRSLSFSEAKEPVRSRKESLDRALVTLKRRARVDLGCLGGIPVSYQ</sequence>
<name>A0A8X6KJK8_TRICU</name>
<dbReference type="EMBL" id="BMAO01021356">
    <property type="protein sequence ID" value="GFQ73863.1"/>
    <property type="molecule type" value="Genomic_DNA"/>
</dbReference>
<proteinExistence type="predicted"/>
<gene>
    <name evidence="1" type="ORF">TNCT_249131</name>
</gene>
<comment type="caution">
    <text evidence="1">The sequence shown here is derived from an EMBL/GenBank/DDBJ whole genome shotgun (WGS) entry which is preliminary data.</text>
</comment>
<dbReference type="Proteomes" id="UP000887116">
    <property type="component" value="Unassembled WGS sequence"/>
</dbReference>
<evidence type="ECO:0000313" key="1">
    <source>
        <dbReference type="EMBL" id="GFQ73863.1"/>
    </source>
</evidence>
<dbReference type="AlphaFoldDB" id="A0A8X6KJK8"/>
<reference evidence="1" key="1">
    <citation type="submission" date="2020-07" db="EMBL/GenBank/DDBJ databases">
        <title>Multicomponent nature underlies the extraordinary mechanical properties of spider dragline silk.</title>
        <authorList>
            <person name="Kono N."/>
            <person name="Nakamura H."/>
            <person name="Mori M."/>
            <person name="Yoshida Y."/>
            <person name="Ohtoshi R."/>
            <person name="Malay A.D."/>
            <person name="Moran D.A.P."/>
            <person name="Tomita M."/>
            <person name="Numata K."/>
            <person name="Arakawa K."/>
        </authorList>
    </citation>
    <scope>NUCLEOTIDE SEQUENCE</scope>
</reference>